<protein>
    <recommendedName>
        <fullName evidence="4">DUF2975 domain-containing protein</fullName>
    </recommendedName>
</protein>
<feature type="transmembrane region" description="Helical" evidence="1">
    <location>
        <begin position="94"/>
        <end position="118"/>
    </location>
</feature>
<gene>
    <name evidence="2" type="ORF">SAMN04489807_0820</name>
</gene>
<name>A0A1H4JH37_9MICO</name>
<keyword evidence="3" id="KW-1185">Reference proteome</keyword>
<feature type="transmembrane region" description="Helical" evidence="1">
    <location>
        <begin position="169"/>
        <end position="192"/>
    </location>
</feature>
<dbReference type="InterPro" id="IPR021354">
    <property type="entry name" value="DUF2975"/>
</dbReference>
<organism evidence="2 3">
    <name type="scientific">Microbacterium hydrocarbonoxydans</name>
    <dbReference type="NCBI Taxonomy" id="273678"/>
    <lineage>
        <taxon>Bacteria</taxon>
        <taxon>Bacillati</taxon>
        <taxon>Actinomycetota</taxon>
        <taxon>Actinomycetes</taxon>
        <taxon>Micrococcales</taxon>
        <taxon>Microbacteriaceae</taxon>
        <taxon>Microbacterium</taxon>
    </lineage>
</organism>
<dbReference type="Proteomes" id="UP000183750">
    <property type="component" value="Unassembled WGS sequence"/>
</dbReference>
<keyword evidence="1" id="KW-1133">Transmembrane helix</keyword>
<feature type="transmembrane region" description="Helical" evidence="1">
    <location>
        <begin position="130"/>
        <end position="149"/>
    </location>
</feature>
<evidence type="ECO:0000256" key="1">
    <source>
        <dbReference type="SAM" id="Phobius"/>
    </source>
</evidence>
<reference evidence="3" key="1">
    <citation type="submission" date="2016-10" db="EMBL/GenBank/DDBJ databases">
        <authorList>
            <person name="Varghese N."/>
            <person name="Submissions S."/>
        </authorList>
    </citation>
    <scope>NUCLEOTIDE SEQUENCE [LARGE SCALE GENOMIC DNA]</scope>
    <source>
        <strain evidence="3">DSM 16089</strain>
    </source>
</reference>
<dbReference type="AlphaFoldDB" id="A0A1H4JH37"/>
<evidence type="ECO:0000313" key="3">
    <source>
        <dbReference type="Proteomes" id="UP000183750"/>
    </source>
</evidence>
<dbReference type="RefSeq" id="WP_167347488.1">
    <property type="nucleotide sequence ID" value="NZ_FNSQ01000005.1"/>
</dbReference>
<evidence type="ECO:0008006" key="4">
    <source>
        <dbReference type="Google" id="ProtNLM"/>
    </source>
</evidence>
<accession>A0A1H4JH37</accession>
<keyword evidence="1" id="KW-0472">Membrane</keyword>
<feature type="transmembrane region" description="Helical" evidence="1">
    <location>
        <begin position="12"/>
        <end position="37"/>
    </location>
</feature>
<keyword evidence="1" id="KW-0812">Transmembrane</keyword>
<proteinExistence type="predicted"/>
<sequence length="206" mass="21330">MTSTKNRTLSRADAGAMIGFCISGALIAAYITVMSVIRIVELARGVDVPVLVEFVPSTTGIDLPLSRGGSIAAGLDSATITAPELPAIAAVPGIIGQVLQIITIVVVIGCLILLSRSVLTGRVFSRRNTALVSTAGITGLVGFAGVRFFDNMLANATVARITDNGVDNAIISVEPFAFILAAFVIALISTVFSIGDRLQRDTEGLV</sequence>
<dbReference type="Pfam" id="PF11188">
    <property type="entry name" value="DUF2975"/>
    <property type="match status" value="1"/>
</dbReference>
<dbReference type="EMBL" id="FNSQ01000005">
    <property type="protein sequence ID" value="SEB45457.1"/>
    <property type="molecule type" value="Genomic_DNA"/>
</dbReference>
<evidence type="ECO:0000313" key="2">
    <source>
        <dbReference type="EMBL" id="SEB45457.1"/>
    </source>
</evidence>